<dbReference type="CDD" id="cd01949">
    <property type="entry name" value="GGDEF"/>
    <property type="match status" value="1"/>
</dbReference>
<name>A0A1N7KWE1_9RHOB</name>
<dbReference type="FunFam" id="3.30.70.270:FF:000001">
    <property type="entry name" value="Diguanylate cyclase domain protein"/>
    <property type="match status" value="1"/>
</dbReference>
<dbReference type="InterPro" id="IPR050469">
    <property type="entry name" value="Diguanylate_Cyclase"/>
</dbReference>
<keyword evidence="3" id="KW-0175">Coiled coil</keyword>
<dbReference type="SMART" id="SM00267">
    <property type="entry name" value="GGDEF"/>
    <property type="match status" value="1"/>
</dbReference>
<dbReference type="InterPro" id="IPR043128">
    <property type="entry name" value="Rev_trsase/Diguanyl_cyclase"/>
</dbReference>
<dbReference type="InterPro" id="IPR029787">
    <property type="entry name" value="Nucleotide_cyclase"/>
</dbReference>
<evidence type="ECO:0000256" key="2">
    <source>
        <dbReference type="ARBA" id="ARBA00034247"/>
    </source>
</evidence>
<keyword evidence="6" id="KW-1185">Reference proteome</keyword>
<evidence type="ECO:0000313" key="6">
    <source>
        <dbReference type="Proteomes" id="UP000186098"/>
    </source>
</evidence>
<dbReference type="InterPro" id="IPR000160">
    <property type="entry name" value="GGDEF_dom"/>
</dbReference>
<dbReference type="EC" id="2.7.7.65" evidence="1"/>
<dbReference type="PANTHER" id="PTHR45138:SF9">
    <property type="entry name" value="DIGUANYLATE CYCLASE DGCM-RELATED"/>
    <property type="match status" value="1"/>
</dbReference>
<organism evidence="5 6">
    <name type="scientific">Phaeovulum vinaykumarii</name>
    <dbReference type="NCBI Taxonomy" id="407234"/>
    <lineage>
        <taxon>Bacteria</taxon>
        <taxon>Pseudomonadati</taxon>
        <taxon>Pseudomonadota</taxon>
        <taxon>Alphaproteobacteria</taxon>
        <taxon>Rhodobacterales</taxon>
        <taxon>Paracoccaceae</taxon>
        <taxon>Phaeovulum</taxon>
    </lineage>
</organism>
<protein>
    <recommendedName>
        <fullName evidence="1">diguanylate cyclase</fullName>
        <ecNumber evidence="1">2.7.7.65</ecNumber>
    </recommendedName>
</protein>
<evidence type="ECO:0000256" key="3">
    <source>
        <dbReference type="SAM" id="Coils"/>
    </source>
</evidence>
<dbReference type="AlphaFoldDB" id="A0A1N7KWE1"/>
<reference evidence="6" key="1">
    <citation type="submission" date="2017-01" db="EMBL/GenBank/DDBJ databases">
        <authorList>
            <person name="Varghese N."/>
            <person name="Submissions S."/>
        </authorList>
    </citation>
    <scope>NUCLEOTIDE SEQUENCE [LARGE SCALE GENOMIC DNA]</scope>
    <source>
        <strain evidence="6">DSM 18714</strain>
    </source>
</reference>
<evidence type="ECO:0000259" key="4">
    <source>
        <dbReference type="PROSITE" id="PS50887"/>
    </source>
</evidence>
<dbReference type="EMBL" id="FTOM01000002">
    <property type="protein sequence ID" value="SIS65884.1"/>
    <property type="molecule type" value="Genomic_DNA"/>
</dbReference>
<sequence length="359" mass="38025">MSAAARLCLDAVTLGRLMPMFLWLDTDGMIRAMGPTLTKLVGADAVGAHASDHIRMEGCGGTEAQLWQMAQDPERARRIKLRLKAHPDCVLRGHAVPIGDATCGPSGGVGILVALSFGIGLIAAVRAHDLTDADFAPTDMAMELLFLNESRSGVMAELRALNERLEDARREAEAQAMSDPLTGLANRRALEQELERVVALAARGGSPFALAHIDLDHFKEVNDTLGHAAGDGVLARAAEILREETRRSDMVARIGGDEFVMVLRGTVSRPRLKALGERIIARLETAELADGQPCRVSASMGVAISSDYRPPEAERMLADADAALYVSKRAGRGCCTVAEGPRVPGGPVGGVAAPRAAEA</sequence>
<gene>
    <name evidence="5" type="ORF">SAMN05421795_102239</name>
</gene>
<dbReference type="STRING" id="407234.SAMN05421795_102239"/>
<evidence type="ECO:0000256" key="1">
    <source>
        <dbReference type="ARBA" id="ARBA00012528"/>
    </source>
</evidence>
<evidence type="ECO:0000313" key="5">
    <source>
        <dbReference type="EMBL" id="SIS65884.1"/>
    </source>
</evidence>
<comment type="catalytic activity">
    <reaction evidence="2">
        <text>2 GTP = 3',3'-c-di-GMP + 2 diphosphate</text>
        <dbReference type="Rhea" id="RHEA:24898"/>
        <dbReference type="ChEBI" id="CHEBI:33019"/>
        <dbReference type="ChEBI" id="CHEBI:37565"/>
        <dbReference type="ChEBI" id="CHEBI:58805"/>
        <dbReference type="EC" id="2.7.7.65"/>
    </reaction>
</comment>
<dbReference type="PROSITE" id="PS50887">
    <property type="entry name" value="GGDEF"/>
    <property type="match status" value="1"/>
</dbReference>
<feature type="coiled-coil region" evidence="3">
    <location>
        <begin position="151"/>
        <end position="178"/>
    </location>
</feature>
<feature type="domain" description="GGDEF" evidence="4">
    <location>
        <begin position="206"/>
        <end position="340"/>
    </location>
</feature>
<proteinExistence type="predicted"/>
<dbReference type="Pfam" id="PF00990">
    <property type="entry name" value="GGDEF"/>
    <property type="match status" value="1"/>
</dbReference>
<dbReference type="SUPFAM" id="SSF55073">
    <property type="entry name" value="Nucleotide cyclase"/>
    <property type="match status" value="1"/>
</dbReference>
<dbReference type="Gene3D" id="3.30.70.270">
    <property type="match status" value="1"/>
</dbReference>
<dbReference type="NCBIfam" id="TIGR00254">
    <property type="entry name" value="GGDEF"/>
    <property type="match status" value="1"/>
</dbReference>
<accession>A0A1N7KWE1</accession>
<dbReference type="RefSeq" id="WP_083947599.1">
    <property type="nucleotide sequence ID" value="NZ_FTOM01000002.1"/>
</dbReference>
<dbReference type="PANTHER" id="PTHR45138">
    <property type="entry name" value="REGULATORY COMPONENTS OF SENSORY TRANSDUCTION SYSTEM"/>
    <property type="match status" value="1"/>
</dbReference>
<dbReference type="Proteomes" id="UP000186098">
    <property type="component" value="Unassembled WGS sequence"/>
</dbReference>
<dbReference type="GO" id="GO:0052621">
    <property type="term" value="F:diguanylate cyclase activity"/>
    <property type="evidence" value="ECO:0007669"/>
    <property type="project" value="UniProtKB-EC"/>
</dbReference>